<comment type="caution">
    <text evidence="2">The sequence shown here is derived from an EMBL/GenBank/DDBJ whole genome shotgun (WGS) entry which is preliminary data.</text>
</comment>
<evidence type="ECO:0000313" key="2">
    <source>
        <dbReference type="EMBL" id="CAI4016652.1"/>
    </source>
</evidence>
<dbReference type="EMBL" id="CAMXCT020006596">
    <property type="protein sequence ID" value="CAL1170027.1"/>
    <property type="molecule type" value="Genomic_DNA"/>
</dbReference>
<evidence type="ECO:0000313" key="4">
    <source>
        <dbReference type="Proteomes" id="UP001152797"/>
    </source>
</evidence>
<organism evidence="2">
    <name type="scientific">Cladocopium goreaui</name>
    <dbReference type="NCBI Taxonomy" id="2562237"/>
    <lineage>
        <taxon>Eukaryota</taxon>
        <taxon>Sar</taxon>
        <taxon>Alveolata</taxon>
        <taxon>Dinophyceae</taxon>
        <taxon>Suessiales</taxon>
        <taxon>Symbiodiniaceae</taxon>
        <taxon>Cladocopium</taxon>
    </lineage>
</organism>
<feature type="region of interest" description="Disordered" evidence="1">
    <location>
        <begin position="69"/>
        <end position="88"/>
    </location>
</feature>
<keyword evidence="4" id="KW-1185">Reference proteome</keyword>
<name>A0A9P1DWE3_9DINO</name>
<reference evidence="3 4" key="2">
    <citation type="submission" date="2024-05" db="EMBL/GenBank/DDBJ databases">
        <authorList>
            <person name="Chen Y."/>
            <person name="Shah S."/>
            <person name="Dougan E. K."/>
            <person name="Thang M."/>
            <person name="Chan C."/>
        </authorList>
    </citation>
    <scope>NUCLEOTIDE SEQUENCE [LARGE SCALE GENOMIC DNA]</scope>
</reference>
<dbReference type="AlphaFoldDB" id="A0A9P1DWE3"/>
<dbReference type="EMBL" id="CAMXCT030006596">
    <property type="protein sequence ID" value="CAL4803964.1"/>
    <property type="molecule type" value="Genomic_DNA"/>
</dbReference>
<reference evidence="2" key="1">
    <citation type="submission" date="2022-10" db="EMBL/GenBank/DDBJ databases">
        <authorList>
            <person name="Chen Y."/>
            <person name="Dougan E. K."/>
            <person name="Chan C."/>
            <person name="Rhodes N."/>
            <person name="Thang M."/>
        </authorList>
    </citation>
    <scope>NUCLEOTIDE SEQUENCE</scope>
</reference>
<dbReference type="EMBL" id="CAMXCT010006596">
    <property type="protein sequence ID" value="CAI4016652.1"/>
    <property type="molecule type" value="Genomic_DNA"/>
</dbReference>
<sequence>MSLKILVPFPVRGDLVPFVPPDAAAAFPAVRSKESGVLHSFYSGRSGAPNAGVPMPGVHPPRPLSLGLEGLQDGDSRSAAAGDLQPAAESEAQQRNSLILHGSRVHCFCCAVAKILASHEPEEVLELCAQHLAQFDMVNLPTSWGHPVLRPAPAPVVFATAARLQCLARMSVDPSDAPHDLLINVPWLDGHDAHFGSQAAKTCSISTL</sequence>
<dbReference type="Proteomes" id="UP001152797">
    <property type="component" value="Unassembled WGS sequence"/>
</dbReference>
<evidence type="ECO:0000256" key="1">
    <source>
        <dbReference type="SAM" id="MobiDB-lite"/>
    </source>
</evidence>
<protein>
    <submittedName>
        <fullName evidence="2">Uncharacterized protein</fullName>
    </submittedName>
</protein>
<proteinExistence type="predicted"/>
<evidence type="ECO:0000313" key="3">
    <source>
        <dbReference type="EMBL" id="CAL4803964.1"/>
    </source>
</evidence>
<gene>
    <name evidence="2" type="ORF">C1SCF055_LOCUS41369</name>
</gene>
<accession>A0A9P1DWE3</accession>